<dbReference type="Pfam" id="PF12833">
    <property type="entry name" value="HTH_18"/>
    <property type="match status" value="1"/>
</dbReference>
<dbReference type="InterPro" id="IPR011256">
    <property type="entry name" value="Reg_factor_effector_dom_sf"/>
</dbReference>
<protein>
    <recommendedName>
        <fullName evidence="4">HTH araC/xylS-type domain-containing protein</fullName>
    </recommendedName>
</protein>
<evidence type="ECO:0000256" key="3">
    <source>
        <dbReference type="ARBA" id="ARBA00023163"/>
    </source>
</evidence>
<evidence type="ECO:0000256" key="2">
    <source>
        <dbReference type="ARBA" id="ARBA00023125"/>
    </source>
</evidence>
<dbReference type="InterPro" id="IPR018062">
    <property type="entry name" value="HTH_AraC-typ_CS"/>
</dbReference>
<proteinExistence type="predicted"/>
<keyword evidence="3" id="KW-0804">Transcription</keyword>
<dbReference type="InterPro" id="IPR050959">
    <property type="entry name" value="MarA-like"/>
</dbReference>
<dbReference type="InterPro" id="IPR009057">
    <property type="entry name" value="Homeodomain-like_sf"/>
</dbReference>
<keyword evidence="2" id="KW-0238">DNA-binding</keyword>
<dbReference type="SUPFAM" id="SSF46689">
    <property type="entry name" value="Homeodomain-like"/>
    <property type="match status" value="2"/>
</dbReference>
<evidence type="ECO:0000313" key="6">
    <source>
        <dbReference type="Proteomes" id="UP000075349"/>
    </source>
</evidence>
<evidence type="ECO:0000256" key="1">
    <source>
        <dbReference type="ARBA" id="ARBA00023015"/>
    </source>
</evidence>
<dbReference type="AlphaFoldDB" id="A0A151JI96"/>
<dbReference type="SUPFAM" id="SSF55136">
    <property type="entry name" value="Probable bacterial effector-binding domain"/>
    <property type="match status" value="1"/>
</dbReference>
<keyword evidence="1" id="KW-0805">Transcription regulation</keyword>
<comment type="caution">
    <text evidence="5">The sequence shown here is derived from an EMBL/GenBank/DDBJ whole genome shotgun (WGS) entry which is preliminary data.</text>
</comment>
<evidence type="ECO:0000259" key="4">
    <source>
        <dbReference type="PROSITE" id="PS01124"/>
    </source>
</evidence>
<dbReference type="PROSITE" id="PS01124">
    <property type="entry name" value="HTH_ARAC_FAMILY_2"/>
    <property type="match status" value="1"/>
</dbReference>
<dbReference type="SMART" id="SM00342">
    <property type="entry name" value="HTH_ARAC"/>
    <property type="match status" value="1"/>
</dbReference>
<accession>A0A151JI96</accession>
<name>A0A151JI96_9VIBR</name>
<organism evidence="5 6">
    <name type="scientific">Vibrio cidicii</name>
    <dbReference type="NCBI Taxonomy" id="1763883"/>
    <lineage>
        <taxon>Bacteria</taxon>
        <taxon>Pseudomonadati</taxon>
        <taxon>Pseudomonadota</taxon>
        <taxon>Gammaproteobacteria</taxon>
        <taxon>Vibrionales</taxon>
        <taxon>Vibrionaceae</taxon>
        <taxon>Vibrio</taxon>
    </lineage>
</organism>
<reference evidence="6" key="1">
    <citation type="submission" date="2015-12" db="EMBL/GenBank/DDBJ databases">
        <authorList>
            <person name="Tarr C.L."/>
            <person name="Gladney L.M."/>
        </authorList>
    </citation>
    <scope>NUCLEOTIDE SEQUENCE [LARGE SCALE GENOMIC DNA]</scope>
    <source>
        <strain evidence="6">2756-81</strain>
    </source>
</reference>
<dbReference type="InterPro" id="IPR018060">
    <property type="entry name" value="HTH_AraC"/>
</dbReference>
<dbReference type="PANTHER" id="PTHR47504:SF5">
    <property type="entry name" value="RIGHT ORIGIN-BINDING PROTEIN"/>
    <property type="match status" value="1"/>
</dbReference>
<dbReference type="EMBL" id="LOMK01000001">
    <property type="protein sequence ID" value="KYN25519.1"/>
    <property type="molecule type" value="Genomic_DNA"/>
</dbReference>
<dbReference type="Gene3D" id="1.10.10.60">
    <property type="entry name" value="Homeodomain-like"/>
    <property type="match status" value="2"/>
</dbReference>
<feature type="domain" description="HTH araC/xylS-type" evidence="4">
    <location>
        <begin position="1"/>
        <end position="99"/>
    </location>
</feature>
<dbReference type="PROSITE" id="PS00041">
    <property type="entry name" value="HTH_ARAC_FAMILY_1"/>
    <property type="match status" value="1"/>
</dbReference>
<dbReference type="GO" id="GO:0003700">
    <property type="term" value="F:DNA-binding transcription factor activity"/>
    <property type="evidence" value="ECO:0007669"/>
    <property type="project" value="InterPro"/>
</dbReference>
<gene>
    <name evidence="5" type="ORF">AUQ44_08395</name>
</gene>
<dbReference type="GO" id="GO:0043565">
    <property type="term" value="F:sequence-specific DNA binding"/>
    <property type="evidence" value="ECO:0007669"/>
    <property type="project" value="InterPro"/>
</dbReference>
<sequence>MRIVNALESWLPAKLDVSALARKLNVSKWHLQHEFKQHTGLSVGQYYRVRLLTLAAKEIAQSQKRLLDIAFDYGFDSQEAFYRAFKRQFNLSPKQIKRHPDIGAYLAYWPLSVEYLSYFAYIQANPPYQEVFPACELHGVAQEFPSISFGVEAFDEVLQALWLHFNQATLGWHEQPRRYFTLEYRNSCSYISGLFQMLAVCDGEALPEPSPLTQIRLSERNVWCFSIPNLAAIPHFFVYLNLVFAPNQQLWLRRLPYIWQPQVDGSIVCRIEMAPSQQERLPSALIGFETVLRTMAARQARLTSKCIPEQFALKSQRLEYALRYFSSFLSQLDGEHFAILIGCQNEKHHLPQHDYHLSLCQLQTGKAASILPASYLKCSLQGKIEEIGEALDTLYYSHLDETPYYLVPGFEWITCAKPLEDQHWYLEMLIPVRKR</sequence>
<evidence type="ECO:0000313" key="5">
    <source>
        <dbReference type="EMBL" id="KYN25519.1"/>
    </source>
</evidence>
<dbReference type="Proteomes" id="UP000075349">
    <property type="component" value="Unassembled WGS sequence"/>
</dbReference>
<dbReference type="PANTHER" id="PTHR47504">
    <property type="entry name" value="RIGHT ORIGIN-BINDING PROTEIN"/>
    <property type="match status" value="1"/>
</dbReference>